<evidence type="ECO:0000313" key="1">
    <source>
        <dbReference type="EMBL" id="ACZ50708.1"/>
    </source>
</evidence>
<accession>D1MDB0</accession>
<dbReference type="AlphaFoldDB" id="D1MDB0"/>
<organism evidence="1">
    <name type="scientific">Drosophila buzzatii</name>
    <name type="common">Fruit fly</name>
    <dbReference type="NCBI Taxonomy" id="7264"/>
    <lineage>
        <taxon>Eukaryota</taxon>
        <taxon>Metazoa</taxon>
        <taxon>Ecdysozoa</taxon>
        <taxon>Arthropoda</taxon>
        <taxon>Hexapoda</taxon>
        <taxon>Insecta</taxon>
        <taxon>Pterygota</taxon>
        <taxon>Neoptera</taxon>
        <taxon>Endopterygota</taxon>
        <taxon>Diptera</taxon>
        <taxon>Brachycera</taxon>
        <taxon>Muscomorpha</taxon>
        <taxon>Ephydroidea</taxon>
        <taxon>Drosophilidae</taxon>
        <taxon>Drosophila</taxon>
    </lineage>
</organism>
<dbReference type="EMBL" id="GU132449">
    <property type="protein sequence ID" value="ACZ50708.1"/>
    <property type="molecule type" value="Genomic_DNA"/>
</dbReference>
<keyword evidence="1" id="KW-0378">Hydrolase</keyword>
<dbReference type="GO" id="GO:0004386">
    <property type="term" value="F:helicase activity"/>
    <property type="evidence" value="ECO:0007669"/>
    <property type="project" value="UniProtKB-KW"/>
</dbReference>
<keyword evidence="1" id="KW-0347">Helicase</keyword>
<reference evidence="1" key="1">
    <citation type="journal article" date="2009" name="PLoS ONE">
        <title>The transposon Galileo generates natural chromosomal inversions in Drosophila by ectopic recombination.</title>
        <authorList>
            <person name="Delprat A."/>
            <person name="Negre B."/>
            <person name="Puig M."/>
            <person name="Ruiz A."/>
        </authorList>
    </citation>
    <scope>NUCLEOTIDE SEQUENCE</scope>
    <source>
        <strain evidence="1">J-9</strain>
        <strain evidence="2">Jz3-2</strain>
    </source>
</reference>
<evidence type="ECO:0000313" key="2">
    <source>
        <dbReference type="EMBL" id="ACZ50722.1"/>
    </source>
</evidence>
<dbReference type="EMBL" id="GU132454">
    <property type="protein sequence ID" value="ACZ50722.1"/>
    <property type="molecule type" value="Genomic_DNA"/>
</dbReference>
<keyword evidence="1" id="KW-0067">ATP-binding</keyword>
<keyword evidence="1" id="KW-0547">Nucleotide-binding</keyword>
<name>D1MDB0_DROBU</name>
<proteinExistence type="predicted"/>
<sequence>MPVGVSVPLSINSSEELMDELARFSGINTVKPETI</sequence>
<protein>
    <submittedName>
        <fullName evidence="1">DEAD-like helicase</fullName>
    </submittedName>
</protein>